<evidence type="ECO:0000313" key="2">
    <source>
        <dbReference type="WBParaSite" id="ACAC_0001203001-mRNA-1"/>
    </source>
</evidence>
<dbReference type="GO" id="GO:0005886">
    <property type="term" value="C:plasma membrane"/>
    <property type="evidence" value="ECO:0007669"/>
    <property type="project" value="TreeGrafter"/>
</dbReference>
<dbReference type="AlphaFoldDB" id="A0A0K0DKJ1"/>
<evidence type="ECO:0000313" key="1">
    <source>
        <dbReference type="Proteomes" id="UP000035642"/>
    </source>
</evidence>
<dbReference type="STRING" id="6313.A0A0K0DKJ1"/>
<dbReference type="WBParaSite" id="ACAC_0001203001-mRNA-1">
    <property type="protein sequence ID" value="ACAC_0001203001-mRNA-1"/>
    <property type="gene ID" value="ACAC_0001203001"/>
</dbReference>
<proteinExistence type="predicted"/>
<protein>
    <submittedName>
        <fullName evidence="2">HAP1 N-terminal domain-containing protein</fullName>
    </submittedName>
</protein>
<dbReference type="InterPro" id="IPR050927">
    <property type="entry name" value="TRPM"/>
</dbReference>
<reference evidence="2" key="2">
    <citation type="submission" date="2017-02" db="UniProtKB">
        <authorList>
            <consortium name="WormBaseParasite"/>
        </authorList>
    </citation>
    <scope>IDENTIFICATION</scope>
</reference>
<dbReference type="GO" id="GO:0005261">
    <property type="term" value="F:monoatomic cation channel activity"/>
    <property type="evidence" value="ECO:0007669"/>
    <property type="project" value="TreeGrafter"/>
</dbReference>
<organism evidence="1 2">
    <name type="scientific">Angiostrongylus cantonensis</name>
    <name type="common">Rat lungworm</name>
    <dbReference type="NCBI Taxonomy" id="6313"/>
    <lineage>
        <taxon>Eukaryota</taxon>
        <taxon>Metazoa</taxon>
        <taxon>Ecdysozoa</taxon>
        <taxon>Nematoda</taxon>
        <taxon>Chromadorea</taxon>
        <taxon>Rhabditida</taxon>
        <taxon>Rhabditina</taxon>
        <taxon>Rhabditomorpha</taxon>
        <taxon>Strongyloidea</taxon>
        <taxon>Metastrongylidae</taxon>
        <taxon>Angiostrongylus</taxon>
    </lineage>
</organism>
<dbReference type="PANTHER" id="PTHR13800">
    <property type="entry name" value="TRANSIENT RECEPTOR POTENTIAL CATION CHANNEL, SUBFAMILY M, MEMBER 6"/>
    <property type="match status" value="1"/>
</dbReference>
<keyword evidence="1" id="KW-1185">Reference proteome</keyword>
<sequence length="165" mass="19494">MEYDSTPFIPPPFTIFYHAFWLFRWMRARKFSRKNVLDASLKLFLSEEQIEKIHSFEEECVEDMEREKDILKQSSNDERIRHIAERSDQIMNRLNVVENVVRTDVRNVGLLLKATEVRHKDEIDALKQLNSRLQRLLGILSKSPILTSEQSGLLSDEADIEYEII</sequence>
<accession>A0A0K0DKJ1</accession>
<dbReference type="Proteomes" id="UP000035642">
    <property type="component" value="Unassembled WGS sequence"/>
</dbReference>
<reference evidence="1" key="1">
    <citation type="submission" date="2012-09" db="EMBL/GenBank/DDBJ databases">
        <authorList>
            <person name="Martin A.A."/>
        </authorList>
    </citation>
    <scope>NUCLEOTIDE SEQUENCE</scope>
</reference>
<name>A0A0K0DKJ1_ANGCA</name>
<dbReference type="PANTHER" id="PTHR13800:SF10">
    <property type="entry name" value="GTL-1"/>
    <property type="match status" value="1"/>
</dbReference>
<dbReference type="GO" id="GO:0030001">
    <property type="term" value="P:metal ion transport"/>
    <property type="evidence" value="ECO:0007669"/>
    <property type="project" value="TreeGrafter"/>
</dbReference>